<comment type="caution">
    <text evidence="2">The sequence shown here is derived from an EMBL/GenBank/DDBJ whole genome shotgun (WGS) entry which is preliminary data.</text>
</comment>
<dbReference type="PROSITE" id="PS51186">
    <property type="entry name" value="GNAT"/>
    <property type="match status" value="1"/>
</dbReference>
<protein>
    <submittedName>
        <fullName evidence="2">GNAT family N-acetyltransferase</fullName>
    </submittedName>
</protein>
<dbReference type="AlphaFoldDB" id="A0A9D8KCP2"/>
<dbReference type="SUPFAM" id="SSF55729">
    <property type="entry name" value="Acyl-CoA N-acyltransferases (Nat)"/>
    <property type="match status" value="1"/>
</dbReference>
<dbReference type="EMBL" id="JAFGIX010000003">
    <property type="protein sequence ID" value="MBN1571753.1"/>
    <property type="molecule type" value="Genomic_DNA"/>
</dbReference>
<evidence type="ECO:0000259" key="1">
    <source>
        <dbReference type="PROSITE" id="PS51186"/>
    </source>
</evidence>
<accession>A0A9D8KCP2</accession>
<gene>
    <name evidence="2" type="ORF">JW984_00980</name>
</gene>
<dbReference type="InterPro" id="IPR016181">
    <property type="entry name" value="Acyl_CoA_acyltransferase"/>
</dbReference>
<reference evidence="2" key="1">
    <citation type="journal article" date="2021" name="Environ. Microbiol.">
        <title>Genomic characterization of three novel Desulfobacterota classes expand the metabolic and phylogenetic diversity of the phylum.</title>
        <authorList>
            <person name="Murphy C.L."/>
            <person name="Biggerstaff J."/>
            <person name="Eichhorn A."/>
            <person name="Ewing E."/>
            <person name="Shahan R."/>
            <person name="Soriano D."/>
            <person name="Stewart S."/>
            <person name="VanMol K."/>
            <person name="Walker R."/>
            <person name="Walters P."/>
            <person name="Elshahed M.S."/>
            <person name="Youssef N.H."/>
        </authorList>
    </citation>
    <scope>NUCLEOTIDE SEQUENCE</scope>
    <source>
        <strain evidence="2">Zod_Metabat.24</strain>
    </source>
</reference>
<dbReference type="Gene3D" id="3.40.630.30">
    <property type="match status" value="1"/>
</dbReference>
<organism evidence="2 3">
    <name type="scientific">Candidatus Zymogenus saltonus</name>
    <dbReference type="NCBI Taxonomy" id="2844893"/>
    <lineage>
        <taxon>Bacteria</taxon>
        <taxon>Deltaproteobacteria</taxon>
        <taxon>Candidatus Zymogenia</taxon>
        <taxon>Candidatus Zymogeniales</taxon>
        <taxon>Candidatus Zymogenaceae</taxon>
        <taxon>Candidatus Zymogenus</taxon>
    </lineage>
</organism>
<name>A0A9D8KCP2_9DELT</name>
<dbReference type="GO" id="GO:0016747">
    <property type="term" value="F:acyltransferase activity, transferring groups other than amino-acyl groups"/>
    <property type="evidence" value="ECO:0007669"/>
    <property type="project" value="InterPro"/>
</dbReference>
<evidence type="ECO:0000313" key="3">
    <source>
        <dbReference type="Proteomes" id="UP000809273"/>
    </source>
</evidence>
<dbReference type="InterPro" id="IPR000182">
    <property type="entry name" value="GNAT_dom"/>
</dbReference>
<reference evidence="2" key="2">
    <citation type="submission" date="2021-01" db="EMBL/GenBank/DDBJ databases">
        <authorList>
            <person name="Hahn C.R."/>
            <person name="Youssef N.H."/>
            <person name="Elshahed M."/>
        </authorList>
    </citation>
    <scope>NUCLEOTIDE SEQUENCE</scope>
    <source>
        <strain evidence="2">Zod_Metabat.24</strain>
    </source>
</reference>
<evidence type="ECO:0000313" key="2">
    <source>
        <dbReference type="EMBL" id="MBN1571753.1"/>
    </source>
</evidence>
<dbReference type="Proteomes" id="UP000809273">
    <property type="component" value="Unassembled WGS sequence"/>
</dbReference>
<dbReference type="Pfam" id="PF00583">
    <property type="entry name" value="Acetyltransf_1"/>
    <property type="match status" value="1"/>
</dbReference>
<dbReference type="CDD" id="cd04301">
    <property type="entry name" value="NAT_SF"/>
    <property type="match status" value="1"/>
</dbReference>
<sequence length="215" mass="24637">MTNVRPYKKTDREEVLHVCYKTGYFGEDATPHFGDGILFGLIFASYYIDYEPENCFVAEADGTAVGYIIGTPDTINQKGEYNRRIIPKVLKRMFSRTLVSHPRDVMFILGLRGYGRFEEELYAGDLLEKYPAHLHINLLPEHQRGGLGGMLIDAFEGRMREEGACGIHLVTTDQNRKAVPFYRKNGYEIVRELPNILWERKSKPGTKALVFAKRI</sequence>
<feature type="domain" description="N-acetyltransferase" evidence="1">
    <location>
        <begin position="2"/>
        <end position="215"/>
    </location>
</feature>
<proteinExistence type="predicted"/>